<dbReference type="EMBL" id="PJCP01000030">
    <property type="protein sequence ID" value="PLV21484.1"/>
    <property type="molecule type" value="Genomic_DNA"/>
</dbReference>
<dbReference type="RefSeq" id="WP_102082697.1">
    <property type="nucleotide sequence ID" value="NZ_PJCP01000030.1"/>
</dbReference>
<proteinExistence type="predicted"/>
<dbReference type="AlphaFoldDB" id="A0AAX0VPN9"/>
<dbReference type="EMBL" id="PJCQ01000033">
    <property type="protein sequence ID" value="PLV13084.1"/>
    <property type="molecule type" value="Genomic_DNA"/>
</dbReference>
<comment type="caution">
    <text evidence="2">The sequence shown here is derived from an EMBL/GenBank/DDBJ whole genome shotgun (WGS) entry which is preliminary data.</text>
</comment>
<keyword evidence="1" id="KW-0812">Transmembrane</keyword>
<organism evidence="2 5">
    <name type="scientific">Pseudomonas guariconensis</name>
    <dbReference type="NCBI Taxonomy" id="1288410"/>
    <lineage>
        <taxon>Bacteria</taxon>
        <taxon>Pseudomonadati</taxon>
        <taxon>Pseudomonadota</taxon>
        <taxon>Gammaproteobacteria</taxon>
        <taxon>Pseudomonadales</taxon>
        <taxon>Pseudomonadaceae</taxon>
        <taxon>Pseudomonas</taxon>
    </lineage>
</organism>
<name>A0AAX0VPN9_9PSED</name>
<evidence type="ECO:0000313" key="2">
    <source>
        <dbReference type="EMBL" id="PLV13084.1"/>
    </source>
</evidence>
<keyword evidence="4" id="KW-1185">Reference proteome</keyword>
<sequence length="198" mass="20501">MAMAIPAPASPPVVAVRLYGVLGARFGRVHHLAVRSCSEAIHALCVMIPGFRRFLRLGHERGLEFAVFRGKQNLQEADLEMRSSEGGDIRIAPIVVGSKSGGLFATIAGAALIVIGAITQQYWLAAIGAGLMLGGIAMNMAPSTTGLLGEEGDGNKSSYAFGGAVTTTAQGRCKPLLYGERDVGGALASAGVYAEDQV</sequence>
<gene>
    <name evidence="2" type="ORF">CXG49_24800</name>
    <name evidence="3" type="ORF">CXG53_24620</name>
</gene>
<keyword evidence="1" id="KW-1133">Transmembrane helix</keyword>
<dbReference type="Proteomes" id="UP000234878">
    <property type="component" value="Unassembled WGS sequence"/>
</dbReference>
<keyword evidence="1" id="KW-0472">Membrane</keyword>
<accession>A0AAX0VPN9</accession>
<evidence type="ECO:0000313" key="4">
    <source>
        <dbReference type="Proteomes" id="UP000234839"/>
    </source>
</evidence>
<protein>
    <submittedName>
        <fullName evidence="2">Phage tail protein</fullName>
    </submittedName>
</protein>
<evidence type="ECO:0000256" key="1">
    <source>
        <dbReference type="SAM" id="Phobius"/>
    </source>
</evidence>
<reference evidence="4 5" key="1">
    <citation type="submission" date="2017-12" db="EMBL/GenBank/DDBJ databases">
        <title>Detection of the carbapenemase gene blaVIM-5 in members of the Pseudomonas putida group isolated from polluted Nigerian wetlands.</title>
        <authorList>
            <person name="Adelowo O."/>
            <person name="Vollmers J."/>
            <person name="Maeusezahl I."/>
            <person name="Kaster A.-K."/>
            <person name="Mueller J.A."/>
        </authorList>
    </citation>
    <scope>NUCLEOTIDE SEQUENCE [LARGE SCALE GENOMIC DNA]</scope>
    <source>
        <strain evidence="3 4">MR119</strain>
        <strain evidence="2 5">MR144</strain>
    </source>
</reference>
<dbReference type="Proteomes" id="UP000234839">
    <property type="component" value="Unassembled WGS sequence"/>
</dbReference>
<evidence type="ECO:0000313" key="5">
    <source>
        <dbReference type="Proteomes" id="UP000234878"/>
    </source>
</evidence>
<evidence type="ECO:0000313" key="3">
    <source>
        <dbReference type="EMBL" id="PLV21484.1"/>
    </source>
</evidence>
<feature type="transmembrane region" description="Helical" evidence="1">
    <location>
        <begin position="91"/>
        <end position="116"/>
    </location>
</feature>